<dbReference type="Pfam" id="PF00004">
    <property type="entry name" value="AAA"/>
    <property type="match status" value="1"/>
</dbReference>
<keyword evidence="21" id="KW-1185">Reference proteome</keyword>
<feature type="compositionally biased region" description="Polar residues" evidence="18">
    <location>
        <begin position="393"/>
        <end position="403"/>
    </location>
</feature>
<keyword evidence="11" id="KW-0647">Proteasome</keyword>
<feature type="domain" description="Protein kinase" evidence="19">
    <location>
        <begin position="31"/>
        <end position="294"/>
    </location>
</feature>
<dbReference type="InterPro" id="IPR003593">
    <property type="entry name" value="AAA+_ATPase"/>
</dbReference>
<evidence type="ECO:0000256" key="5">
    <source>
        <dbReference type="ARBA" id="ARBA00022490"/>
    </source>
</evidence>
<evidence type="ECO:0000256" key="9">
    <source>
        <dbReference type="ARBA" id="ARBA00022777"/>
    </source>
</evidence>
<dbReference type="Gene3D" id="3.40.50.300">
    <property type="entry name" value="P-loop containing nucleotide triphosphate hydrolases"/>
    <property type="match status" value="1"/>
</dbReference>
<keyword evidence="7" id="KW-0808">Transferase</keyword>
<gene>
    <name evidence="20" type="ORF">QR680_012840</name>
</gene>
<dbReference type="Gene3D" id="1.10.8.60">
    <property type="match status" value="1"/>
</dbReference>
<dbReference type="InterPro" id="IPR011009">
    <property type="entry name" value="Kinase-like_dom_sf"/>
</dbReference>
<evidence type="ECO:0000256" key="17">
    <source>
        <dbReference type="SAM" id="Coils"/>
    </source>
</evidence>
<dbReference type="GO" id="GO:0005737">
    <property type="term" value="C:cytoplasm"/>
    <property type="evidence" value="ECO:0007669"/>
    <property type="project" value="UniProtKB-SubCell"/>
</dbReference>
<evidence type="ECO:0000256" key="12">
    <source>
        <dbReference type="ARBA" id="ARBA00023242"/>
    </source>
</evidence>
<dbReference type="PROSITE" id="PS50011">
    <property type="entry name" value="PROTEIN_KINASE_DOM"/>
    <property type="match status" value="1"/>
</dbReference>
<dbReference type="GO" id="GO:0005524">
    <property type="term" value="F:ATP binding"/>
    <property type="evidence" value="ECO:0007669"/>
    <property type="project" value="UniProtKB-UniRule"/>
</dbReference>
<evidence type="ECO:0000313" key="21">
    <source>
        <dbReference type="Proteomes" id="UP001175271"/>
    </source>
</evidence>
<dbReference type="PANTHER" id="PTHR47167">
    <property type="entry name" value="SERINE/THREONINE-PROTEIN KINASE TAO1-LIKE PROTEIN"/>
    <property type="match status" value="1"/>
</dbReference>
<evidence type="ECO:0000256" key="10">
    <source>
        <dbReference type="ARBA" id="ARBA00022840"/>
    </source>
</evidence>
<dbReference type="Pfam" id="PF16450">
    <property type="entry name" value="Prot_ATP_ID_OB_C"/>
    <property type="match status" value="1"/>
</dbReference>
<dbReference type="InterPro" id="IPR027417">
    <property type="entry name" value="P-loop_NTPase"/>
</dbReference>
<dbReference type="Gene3D" id="3.30.200.20">
    <property type="entry name" value="Phosphorylase Kinase, domain 1"/>
    <property type="match status" value="1"/>
</dbReference>
<dbReference type="EMBL" id="JAUCMV010000002">
    <property type="protein sequence ID" value="KAK0417123.1"/>
    <property type="molecule type" value="Genomic_DNA"/>
</dbReference>
<feature type="binding site" evidence="16">
    <location>
        <position position="61"/>
    </location>
    <ligand>
        <name>ATP</name>
        <dbReference type="ChEBI" id="CHEBI:30616"/>
    </ligand>
</feature>
<dbReference type="FunFam" id="2.40.50.140:FF:000044">
    <property type="entry name" value="26S protease regulatory subunit 8"/>
    <property type="match status" value="1"/>
</dbReference>
<reference evidence="20" key="1">
    <citation type="submission" date="2023-06" db="EMBL/GenBank/DDBJ databases">
        <title>Genomic analysis of the entomopathogenic nematode Steinernema hermaphroditum.</title>
        <authorList>
            <person name="Schwarz E.M."/>
            <person name="Heppert J.K."/>
            <person name="Baniya A."/>
            <person name="Schwartz H.T."/>
            <person name="Tan C.-H."/>
            <person name="Antoshechkin I."/>
            <person name="Sternberg P.W."/>
            <person name="Goodrich-Blair H."/>
            <person name="Dillman A.R."/>
        </authorList>
    </citation>
    <scope>NUCLEOTIDE SEQUENCE</scope>
    <source>
        <strain evidence="20">PS9179</strain>
        <tissue evidence="20">Whole animal</tissue>
    </source>
</reference>
<organism evidence="20 21">
    <name type="scientific">Steinernema hermaphroditum</name>
    <dbReference type="NCBI Taxonomy" id="289476"/>
    <lineage>
        <taxon>Eukaryota</taxon>
        <taxon>Metazoa</taxon>
        <taxon>Ecdysozoa</taxon>
        <taxon>Nematoda</taxon>
        <taxon>Chromadorea</taxon>
        <taxon>Rhabditida</taxon>
        <taxon>Tylenchina</taxon>
        <taxon>Panagrolaimomorpha</taxon>
        <taxon>Strongyloidoidea</taxon>
        <taxon>Steinernematidae</taxon>
        <taxon>Steinernema</taxon>
    </lineage>
</organism>
<dbReference type="PROSITE" id="PS00107">
    <property type="entry name" value="PROTEIN_KINASE_ATP"/>
    <property type="match status" value="1"/>
</dbReference>
<evidence type="ECO:0000256" key="11">
    <source>
        <dbReference type="ARBA" id="ARBA00022942"/>
    </source>
</evidence>
<dbReference type="GO" id="GO:0016887">
    <property type="term" value="F:ATP hydrolysis activity"/>
    <property type="evidence" value="ECO:0007669"/>
    <property type="project" value="InterPro"/>
</dbReference>
<evidence type="ECO:0000256" key="16">
    <source>
        <dbReference type="PROSITE-ProRule" id="PRU10141"/>
    </source>
</evidence>
<feature type="compositionally biased region" description="Acidic residues" evidence="18">
    <location>
        <begin position="351"/>
        <end position="361"/>
    </location>
</feature>
<comment type="catalytic activity">
    <reaction evidence="15">
        <text>L-seryl-[protein] + ATP = O-phospho-L-seryl-[protein] + ADP + H(+)</text>
        <dbReference type="Rhea" id="RHEA:17989"/>
        <dbReference type="Rhea" id="RHEA-COMP:9863"/>
        <dbReference type="Rhea" id="RHEA-COMP:11604"/>
        <dbReference type="ChEBI" id="CHEBI:15378"/>
        <dbReference type="ChEBI" id="CHEBI:29999"/>
        <dbReference type="ChEBI" id="CHEBI:30616"/>
        <dbReference type="ChEBI" id="CHEBI:83421"/>
        <dbReference type="ChEBI" id="CHEBI:456216"/>
        <dbReference type="EC" id="2.7.11.1"/>
    </reaction>
</comment>
<feature type="compositionally biased region" description="Basic and acidic residues" evidence="18">
    <location>
        <begin position="587"/>
        <end position="600"/>
    </location>
</feature>
<dbReference type="GO" id="GO:0004674">
    <property type="term" value="F:protein serine/threonine kinase activity"/>
    <property type="evidence" value="ECO:0007669"/>
    <property type="project" value="UniProtKB-KW"/>
</dbReference>
<dbReference type="InterPro" id="IPR017441">
    <property type="entry name" value="Protein_kinase_ATP_BS"/>
</dbReference>
<keyword evidence="6" id="KW-0723">Serine/threonine-protein kinase</keyword>
<dbReference type="SUPFAM" id="SSF52540">
    <property type="entry name" value="P-loop containing nucleoside triphosphate hydrolases"/>
    <property type="match status" value="1"/>
</dbReference>
<dbReference type="Gene3D" id="2.40.50.140">
    <property type="entry name" value="Nucleic acid-binding proteins"/>
    <property type="match status" value="1"/>
</dbReference>
<name>A0AA39M199_9BILA</name>
<dbReference type="PANTHER" id="PTHR47167:SF4">
    <property type="entry name" value="SERINE_THREONINE-PROTEIN KINASE TAO"/>
    <property type="match status" value="1"/>
</dbReference>
<comment type="subcellular location">
    <subcellularLocation>
        <location evidence="2">Cytoplasm</location>
    </subcellularLocation>
    <subcellularLocation>
        <location evidence="1">Nucleus</location>
    </subcellularLocation>
</comment>
<dbReference type="InterPro" id="IPR003959">
    <property type="entry name" value="ATPase_AAA_core"/>
</dbReference>
<dbReference type="Pfam" id="PF00069">
    <property type="entry name" value="Pkinase"/>
    <property type="match status" value="1"/>
</dbReference>
<dbReference type="Pfam" id="PF17862">
    <property type="entry name" value="AAA_lid_3"/>
    <property type="match status" value="1"/>
</dbReference>
<dbReference type="SMART" id="SM00382">
    <property type="entry name" value="AAA"/>
    <property type="match status" value="1"/>
</dbReference>
<comment type="similarity">
    <text evidence="3">Belongs to the AAA ATPase family.</text>
</comment>
<evidence type="ECO:0000256" key="18">
    <source>
        <dbReference type="SAM" id="MobiDB-lite"/>
    </source>
</evidence>
<evidence type="ECO:0000256" key="7">
    <source>
        <dbReference type="ARBA" id="ARBA00022679"/>
    </source>
</evidence>
<dbReference type="InterPro" id="IPR051234">
    <property type="entry name" value="TAO_STE20_kinase"/>
</dbReference>
<keyword evidence="10 16" id="KW-0067">ATP-binding</keyword>
<dbReference type="Gene3D" id="1.10.510.10">
    <property type="entry name" value="Transferase(Phosphotransferase) domain 1"/>
    <property type="match status" value="1"/>
</dbReference>
<evidence type="ECO:0000256" key="4">
    <source>
        <dbReference type="ARBA" id="ARBA00012513"/>
    </source>
</evidence>
<sequence>MPPTTSQKPGSLKDPNIAALFNRSVDPESRYEDLREIGHGSFGAVFYALDKESNETVAIKKMGFSGKQAAEKWSDICKEVSFLKSIQHKNIVGYKTCYLKEHTCWLVMEYCIGSASDIVEVHKKPLLECEIAAICDGALSGLVFLHERGRIHRDIKAGNILLTDTGIVKLADVGSASMTCPAQSFVGTPYWIAPEVILSMDEGQYDTKADIWSLGITCIELAERRPPLFNMNAMSALYHIAQNEAPSLGMSSDEAENGNAISWSEKFRSFVDQCLRKDPSQRMSTMACRTHAFLTEPRSASVILDLITRTKNVVKRLDNFQYRKMRKLMYLDEQQCASASTSEVCSLDSRDDMEAEDDDEISTGYEVPSSLGGGACDSTSSRSNSIRSFQSSEWTSSRKNSSRPPIPAHLIPSAGAIYGTSTSEAFSESPKMSPAHSINRNGAGSRDYDDVIVAKANRTVISVGENDMGPASTSSTNAETVAVSSIHRTAAGKEEVATLRRSKFSTLRTTKLISREVEEYKREDNIYEQMCGYKRLRQQHHKELKILEEKCGAESEALRMRLDREYEQLKQTLQKEQTRVRNQQTAELEKKARENDEAERKVRKHKGAADDHQFKAFCSAQKKEYKHNKERLKTELKSRNYSRNELEQAYKVGKANLMAQKRSSEERFQQEQREQLLLELQKMKRSATEQYQSFEDKLLNDELNVYARQIETCHALLRRHHEMTGDIELNHLREIQHMKKRHMEIQHDSETSNQKEYNRRAVDELKKKHAMQSKQQPRELKNKEVQIRKQFRQAVKTQTRQFKAYQAHLLHSASREEQRDLAAKLKEEQKRKIATLAAQYESTIESMVQDQTVKLESWQEDEAKQLSEKLTKELELLSAFQSRQKISLENQCERERVQLTDKIARRKAVLDCRIDDETKKFDDDRVRQLKVVRDRHAEEMAILDENTMRLGESVSQMNLNMNSPSSMSSSCHSEMAPPAGPVVVASPTRGEEQTLKTYYRTKIEDAQQRLHEKTMNVRRLQAQRNELNAKVRMLKEELQQLHEQGSYVGEVSKAMDKKKVLVKVHPEGKYVVDIDKGIDISQVTPGCRVALRADSYALHKILPNKVDPLVSLMMVEKVPDSTYEMIGGLDKQIKEIKEVIELPVKHPELFEALGIAQPKGVLLYGPPGTGKTLLARAVAHHTECTFIRVSGSELVQKFIGEGARMVRELFVMAREHAPSIIFMDEIDSIGSSRVEGSSGGDSEVQRTMLELLNQLDGFEATKNIKVIMATNRIDILDPALLRPGRIDRKIEFPAPDEKARADILKIHSRKMNLMRGINMRKIAEAIPGASGAEVKAVCTEAGMFALRERRIHVTQEDFEMAVGKVMQKDNEKNMSIKKLWK</sequence>
<comment type="caution">
    <text evidence="20">The sequence shown here is derived from an EMBL/GenBank/DDBJ whole genome shotgun (WGS) entry which is preliminary data.</text>
</comment>
<feature type="coiled-coil region" evidence="17">
    <location>
        <begin position="1003"/>
        <end position="1044"/>
    </location>
</feature>
<evidence type="ECO:0000256" key="15">
    <source>
        <dbReference type="ARBA" id="ARBA00048679"/>
    </source>
</evidence>
<keyword evidence="8 16" id="KW-0547">Nucleotide-binding</keyword>
<comment type="catalytic activity">
    <reaction evidence="14">
        <text>L-threonyl-[protein] + ATP = O-phospho-L-threonyl-[protein] + ADP + H(+)</text>
        <dbReference type="Rhea" id="RHEA:46608"/>
        <dbReference type="Rhea" id="RHEA-COMP:11060"/>
        <dbReference type="Rhea" id="RHEA-COMP:11605"/>
        <dbReference type="ChEBI" id="CHEBI:15378"/>
        <dbReference type="ChEBI" id="CHEBI:30013"/>
        <dbReference type="ChEBI" id="CHEBI:30616"/>
        <dbReference type="ChEBI" id="CHEBI:61977"/>
        <dbReference type="ChEBI" id="CHEBI:456216"/>
        <dbReference type="EC" id="2.7.11.1"/>
    </reaction>
</comment>
<keyword evidence="5" id="KW-0963">Cytoplasm</keyword>
<evidence type="ECO:0000256" key="6">
    <source>
        <dbReference type="ARBA" id="ARBA00022527"/>
    </source>
</evidence>
<feature type="region of interest" description="Disordered" evidence="18">
    <location>
        <begin position="347"/>
        <end position="445"/>
    </location>
</feature>
<evidence type="ECO:0000256" key="14">
    <source>
        <dbReference type="ARBA" id="ARBA00047899"/>
    </source>
</evidence>
<protein>
    <recommendedName>
        <fullName evidence="13">26S proteasome regulatory subunit 8</fullName>
        <ecNumber evidence="4">2.7.11.1</ecNumber>
    </recommendedName>
</protein>
<evidence type="ECO:0000256" key="3">
    <source>
        <dbReference type="ARBA" id="ARBA00006914"/>
    </source>
</evidence>
<keyword evidence="9" id="KW-0418">Kinase</keyword>
<dbReference type="InterPro" id="IPR041569">
    <property type="entry name" value="AAA_lid_3"/>
</dbReference>
<feature type="region of interest" description="Disordered" evidence="18">
    <location>
        <begin position="578"/>
        <end position="606"/>
    </location>
</feature>
<dbReference type="InterPro" id="IPR012340">
    <property type="entry name" value="NA-bd_OB-fold"/>
</dbReference>
<keyword evidence="17" id="KW-0175">Coiled coil</keyword>
<dbReference type="SMART" id="SM00220">
    <property type="entry name" value="S_TKc"/>
    <property type="match status" value="1"/>
</dbReference>
<evidence type="ECO:0000256" key="13">
    <source>
        <dbReference type="ARBA" id="ARBA00040909"/>
    </source>
</evidence>
<dbReference type="InterPro" id="IPR003960">
    <property type="entry name" value="ATPase_AAA_CS"/>
</dbReference>
<accession>A0AA39M199</accession>
<dbReference type="FunFam" id="1.10.8.60:FF:000006">
    <property type="entry name" value="26S protease regulatory subunit 8"/>
    <property type="match status" value="1"/>
</dbReference>
<dbReference type="InterPro" id="IPR032501">
    <property type="entry name" value="Prot_ATP_ID_OB_2nd"/>
</dbReference>
<evidence type="ECO:0000259" key="19">
    <source>
        <dbReference type="PROSITE" id="PS50011"/>
    </source>
</evidence>
<feature type="region of interest" description="Disordered" evidence="18">
    <location>
        <begin position="962"/>
        <end position="985"/>
    </location>
</feature>
<dbReference type="PROSITE" id="PS00674">
    <property type="entry name" value="AAA"/>
    <property type="match status" value="1"/>
</dbReference>
<evidence type="ECO:0000256" key="2">
    <source>
        <dbReference type="ARBA" id="ARBA00004496"/>
    </source>
</evidence>
<dbReference type="Proteomes" id="UP001175271">
    <property type="component" value="Unassembled WGS sequence"/>
</dbReference>
<dbReference type="FunFam" id="1.10.510.10:FF:000877">
    <property type="entry name" value="TAO kinase 2"/>
    <property type="match status" value="1"/>
</dbReference>
<proteinExistence type="inferred from homology"/>
<dbReference type="EC" id="2.7.11.1" evidence="4"/>
<dbReference type="CDD" id="cd19502">
    <property type="entry name" value="RecA-like_PAN_like"/>
    <property type="match status" value="1"/>
</dbReference>
<evidence type="ECO:0000256" key="8">
    <source>
        <dbReference type="ARBA" id="ARBA00022741"/>
    </source>
</evidence>
<dbReference type="InterPro" id="IPR000719">
    <property type="entry name" value="Prot_kinase_dom"/>
</dbReference>
<dbReference type="SUPFAM" id="SSF56112">
    <property type="entry name" value="Protein kinase-like (PK-like)"/>
    <property type="match status" value="1"/>
</dbReference>
<evidence type="ECO:0000313" key="20">
    <source>
        <dbReference type="EMBL" id="KAK0417123.1"/>
    </source>
</evidence>
<feature type="compositionally biased region" description="Low complexity" evidence="18">
    <location>
        <begin position="378"/>
        <end position="392"/>
    </location>
</feature>
<dbReference type="GO" id="GO:0000502">
    <property type="term" value="C:proteasome complex"/>
    <property type="evidence" value="ECO:0007669"/>
    <property type="project" value="UniProtKB-KW"/>
</dbReference>
<keyword evidence="12" id="KW-0539">Nucleus</keyword>
<evidence type="ECO:0000256" key="1">
    <source>
        <dbReference type="ARBA" id="ARBA00004123"/>
    </source>
</evidence>
<dbReference type="GO" id="GO:0005634">
    <property type="term" value="C:nucleus"/>
    <property type="evidence" value="ECO:0007669"/>
    <property type="project" value="UniProtKB-SubCell"/>
</dbReference>
<dbReference type="FunFam" id="3.40.50.300:FF:000030">
    <property type="entry name" value="26S protease regulatory subunit 8"/>
    <property type="match status" value="1"/>
</dbReference>